<dbReference type="AlphaFoldDB" id="A0A3S2TYU3"/>
<dbReference type="HAMAP" id="MF_00134_B">
    <property type="entry name" value="IGPS_B"/>
    <property type="match status" value="1"/>
</dbReference>
<evidence type="ECO:0000259" key="10">
    <source>
        <dbReference type="Pfam" id="PF00218"/>
    </source>
</evidence>
<feature type="domain" description="Indole-3-glycerol phosphate synthase" evidence="10">
    <location>
        <begin position="5"/>
        <end position="251"/>
    </location>
</feature>
<dbReference type="EMBL" id="RZTZ01000002">
    <property type="protein sequence ID" value="RVT65661.1"/>
    <property type="molecule type" value="Genomic_DNA"/>
</dbReference>
<dbReference type="EC" id="4.1.1.48" evidence="9"/>
<dbReference type="Proteomes" id="UP000288024">
    <property type="component" value="Unassembled WGS sequence"/>
</dbReference>
<accession>A0A3S2TYU3</accession>
<evidence type="ECO:0000256" key="3">
    <source>
        <dbReference type="ARBA" id="ARBA00008737"/>
    </source>
</evidence>
<dbReference type="PANTHER" id="PTHR22854:SF2">
    <property type="entry name" value="INDOLE-3-GLYCEROL-PHOSPHATE SYNTHASE"/>
    <property type="match status" value="1"/>
</dbReference>
<comment type="catalytic activity">
    <reaction evidence="1 9">
        <text>1-(2-carboxyphenylamino)-1-deoxy-D-ribulose 5-phosphate + H(+) = (1S,2R)-1-C-(indol-3-yl)glycerol 3-phosphate + CO2 + H2O</text>
        <dbReference type="Rhea" id="RHEA:23476"/>
        <dbReference type="ChEBI" id="CHEBI:15377"/>
        <dbReference type="ChEBI" id="CHEBI:15378"/>
        <dbReference type="ChEBI" id="CHEBI:16526"/>
        <dbReference type="ChEBI" id="CHEBI:58613"/>
        <dbReference type="ChEBI" id="CHEBI:58866"/>
        <dbReference type="EC" id="4.1.1.48"/>
    </reaction>
</comment>
<keyword evidence="6 9" id="KW-0822">Tryptophan biosynthesis</keyword>
<dbReference type="NCBIfam" id="NF001371">
    <property type="entry name" value="PRK00278.1-3"/>
    <property type="match status" value="1"/>
</dbReference>
<evidence type="ECO:0000256" key="9">
    <source>
        <dbReference type="HAMAP-Rule" id="MF_00134"/>
    </source>
</evidence>
<protein>
    <recommendedName>
        <fullName evidence="9">Indole-3-glycerol phosphate synthase</fullName>
        <shortName evidence="9">IGPS</shortName>
        <ecNumber evidence="9">4.1.1.48</ecNumber>
    </recommendedName>
</protein>
<dbReference type="GO" id="GO:0000162">
    <property type="term" value="P:L-tryptophan biosynthetic process"/>
    <property type="evidence" value="ECO:0007669"/>
    <property type="project" value="UniProtKB-UniRule"/>
</dbReference>
<dbReference type="GO" id="GO:0004425">
    <property type="term" value="F:indole-3-glycerol-phosphate synthase activity"/>
    <property type="evidence" value="ECO:0007669"/>
    <property type="project" value="UniProtKB-UniRule"/>
</dbReference>
<keyword evidence="4 9" id="KW-0028">Amino-acid biosynthesis</keyword>
<comment type="similarity">
    <text evidence="3 9">Belongs to the TrpC family.</text>
</comment>
<evidence type="ECO:0000256" key="1">
    <source>
        <dbReference type="ARBA" id="ARBA00001633"/>
    </source>
</evidence>
<keyword evidence="12" id="KW-1185">Reference proteome</keyword>
<dbReference type="GO" id="GO:0004640">
    <property type="term" value="F:phosphoribosylanthranilate isomerase activity"/>
    <property type="evidence" value="ECO:0007669"/>
    <property type="project" value="TreeGrafter"/>
</dbReference>
<keyword evidence="8 9" id="KW-0456">Lyase</keyword>
<keyword evidence="5 9" id="KW-0210">Decarboxylase</keyword>
<evidence type="ECO:0000256" key="8">
    <source>
        <dbReference type="ARBA" id="ARBA00023239"/>
    </source>
</evidence>
<keyword evidence="7 9" id="KW-0057">Aromatic amino acid biosynthesis</keyword>
<evidence type="ECO:0000256" key="4">
    <source>
        <dbReference type="ARBA" id="ARBA00022605"/>
    </source>
</evidence>
<evidence type="ECO:0000256" key="7">
    <source>
        <dbReference type="ARBA" id="ARBA00023141"/>
    </source>
</evidence>
<dbReference type="SUPFAM" id="SSF51366">
    <property type="entry name" value="Ribulose-phoshate binding barrel"/>
    <property type="match status" value="1"/>
</dbReference>
<dbReference type="InterPro" id="IPR045186">
    <property type="entry name" value="Indole-3-glycerol_P_synth"/>
</dbReference>
<evidence type="ECO:0000256" key="2">
    <source>
        <dbReference type="ARBA" id="ARBA00004696"/>
    </source>
</evidence>
<evidence type="ECO:0000256" key="5">
    <source>
        <dbReference type="ARBA" id="ARBA00022793"/>
    </source>
</evidence>
<dbReference type="CDD" id="cd00331">
    <property type="entry name" value="IGPS"/>
    <property type="match status" value="1"/>
</dbReference>
<reference evidence="11 12" key="1">
    <citation type="submission" date="2019-01" db="EMBL/GenBank/DDBJ databases">
        <title>Bacillus sp. M5HDSG1-1, whole genome shotgun sequence.</title>
        <authorList>
            <person name="Tuo L."/>
        </authorList>
    </citation>
    <scope>NUCLEOTIDE SEQUENCE [LARGE SCALE GENOMIC DNA]</scope>
    <source>
        <strain evidence="11 12">M5HDSG1-1</strain>
    </source>
</reference>
<dbReference type="InterPro" id="IPR001468">
    <property type="entry name" value="Indole-3-GlycerolPSynthase_CS"/>
</dbReference>
<organism evidence="11 12">
    <name type="scientific">Niallia taxi</name>
    <dbReference type="NCBI Taxonomy" id="2499688"/>
    <lineage>
        <taxon>Bacteria</taxon>
        <taxon>Bacillati</taxon>
        <taxon>Bacillota</taxon>
        <taxon>Bacilli</taxon>
        <taxon>Bacillales</taxon>
        <taxon>Bacillaceae</taxon>
        <taxon>Niallia</taxon>
    </lineage>
</organism>
<comment type="caution">
    <text evidence="11">The sequence shown here is derived from an EMBL/GenBank/DDBJ whole genome shotgun (WGS) entry which is preliminary data.</text>
</comment>
<name>A0A3S2TYU3_9BACI</name>
<dbReference type="HAMAP" id="MF_00134_A">
    <property type="entry name" value="IGPS_A"/>
    <property type="match status" value="1"/>
</dbReference>
<gene>
    <name evidence="9 11" type="primary">trpC</name>
    <name evidence="11" type="ORF">EM808_09275</name>
</gene>
<sequence length="258" mass="28132">MATILDKIIAKKADVVEDLKQQQAVLQNSPLIPKKSFIEKLANADQLAIIAEFKRASPSKGDINIGLDPKDQGLKYAQYGADGMSVLTDGPFFKGSYEDLERVSSAVSIPVLCKDFIIDEIQIDFAKHHGASLVLLIVAALDDDKLHSLYEYAVAKDLEVLMEVHNEEELERALQTDCSLIGVNNRDLKTFNVSLEVTERLAPAIKAAGKYLVSESGIATQADIDRVVAAGANAILVGETFMKASNLRETLTSMKVKL</sequence>
<comment type="pathway">
    <text evidence="2 9">Amino-acid biosynthesis; L-tryptophan biosynthesis; L-tryptophan from chorismate: step 4/5.</text>
</comment>
<dbReference type="InterPro" id="IPR013785">
    <property type="entry name" value="Aldolase_TIM"/>
</dbReference>
<dbReference type="Pfam" id="PF00218">
    <property type="entry name" value="IGPS"/>
    <property type="match status" value="1"/>
</dbReference>
<dbReference type="FunFam" id="3.20.20.70:FF:000024">
    <property type="entry name" value="Indole-3-glycerol phosphate synthase"/>
    <property type="match status" value="1"/>
</dbReference>
<dbReference type="PANTHER" id="PTHR22854">
    <property type="entry name" value="TRYPTOPHAN BIOSYNTHESIS PROTEIN"/>
    <property type="match status" value="1"/>
</dbReference>
<dbReference type="NCBIfam" id="NF001377">
    <property type="entry name" value="PRK00278.2-4"/>
    <property type="match status" value="1"/>
</dbReference>
<dbReference type="RefSeq" id="WP_127737879.1">
    <property type="nucleotide sequence ID" value="NZ_CAJCKN010000133.1"/>
</dbReference>
<evidence type="ECO:0000256" key="6">
    <source>
        <dbReference type="ARBA" id="ARBA00022822"/>
    </source>
</evidence>
<dbReference type="Gene3D" id="3.20.20.70">
    <property type="entry name" value="Aldolase class I"/>
    <property type="match status" value="1"/>
</dbReference>
<dbReference type="PROSITE" id="PS00614">
    <property type="entry name" value="IGPS"/>
    <property type="match status" value="1"/>
</dbReference>
<evidence type="ECO:0000313" key="12">
    <source>
        <dbReference type="Proteomes" id="UP000288024"/>
    </source>
</evidence>
<dbReference type="InterPro" id="IPR011060">
    <property type="entry name" value="RibuloseP-bd_barrel"/>
</dbReference>
<dbReference type="UniPathway" id="UPA00035">
    <property type="reaction ID" value="UER00043"/>
</dbReference>
<proteinExistence type="inferred from homology"/>
<evidence type="ECO:0000313" key="11">
    <source>
        <dbReference type="EMBL" id="RVT65661.1"/>
    </source>
</evidence>
<dbReference type="InterPro" id="IPR013798">
    <property type="entry name" value="Indole-3-glycerol_P_synth_dom"/>
</dbReference>